<evidence type="ECO:0000256" key="3">
    <source>
        <dbReference type="ARBA" id="ARBA00022538"/>
    </source>
</evidence>
<evidence type="ECO:0000256" key="4">
    <source>
        <dbReference type="ARBA" id="ARBA00022692"/>
    </source>
</evidence>
<dbReference type="InterPro" id="IPR003820">
    <property type="entry name" value="KdpC"/>
</dbReference>
<keyword evidence="9" id="KW-0406">Ion transport</keyword>
<proteinExistence type="predicted"/>
<dbReference type="RefSeq" id="WP_229657583.1">
    <property type="nucleotide sequence ID" value="NZ_BMNY01000003.1"/>
</dbReference>
<keyword evidence="13" id="KW-1185">Reference proteome</keyword>
<dbReference type="AlphaFoldDB" id="A0AA37BSJ5"/>
<keyword evidence="8 11" id="KW-1133">Transmembrane helix</keyword>
<evidence type="ECO:0000256" key="1">
    <source>
        <dbReference type="ARBA" id="ARBA00022448"/>
    </source>
</evidence>
<keyword evidence="10 11" id="KW-0472">Membrane</keyword>
<reference evidence="12" key="2">
    <citation type="submission" date="2022-09" db="EMBL/GenBank/DDBJ databases">
        <authorList>
            <person name="Sun Q."/>
            <person name="Ohkuma M."/>
        </authorList>
    </citation>
    <scope>NUCLEOTIDE SEQUENCE</scope>
    <source>
        <strain evidence="12">JCM 13583</strain>
    </source>
</reference>
<evidence type="ECO:0000256" key="7">
    <source>
        <dbReference type="ARBA" id="ARBA00022958"/>
    </source>
</evidence>
<evidence type="ECO:0000313" key="13">
    <source>
        <dbReference type="Proteomes" id="UP000632195"/>
    </source>
</evidence>
<evidence type="ECO:0000256" key="8">
    <source>
        <dbReference type="ARBA" id="ARBA00022989"/>
    </source>
</evidence>
<keyword evidence="1" id="KW-0813">Transport</keyword>
<dbReference type="GO" id="GO:0005524">
    <property type="term" value="F:ATP binding"/>
    <property type="evidence" value="ECO:0007669"/>
    <property type="project" value="UniProtKB-KW"/>
</dbReference>
<comment type="caution">
    <text evidence="12">The sequence shown here is derived from an EMBL/GenBank/DDBJ whole genome shotgun (WGS) entry which is preliminary data.</text>
</comment>
<name>A0AA37BSJ5_9ARCH</name>
<evidence type="ECO:0000256" key="10">
    <source>
        <dbReference type="ARBA" id="ARBA00023136"/>
    </source>
</evidence>
<keyword evidence="4 11" id="KW-0812">Transmembrane</keyword>
<evidence type="ECO:0000313" key="12">
    <source>
        <dbReference type="EMBL" id="GGM79133.1"/>
    </source>
</evidence>
<evidence type="ECO:0000256" key="5">
    <source>
        <dbReference type="ARBA" id="ARBA00022741"/>
    </source>
</evidence>
<evidence type="ECO:0000256" key="9">
    <source>
        <dbReference type="ARBA" id="ARBA00023065"/>
    </source>
</evidence>
<keyword evidence="2" id="KW-1003">Cell membrane</keyword>
<reference evidence="12" key="1">
    <citation type="journal article" date="2014" name="Int. J. Syst. Evol. Microbiol.">
        <title>Complete genome sequence of Corynebacterium casei LMG S-19264T (=DSM 44701T), isolated from a smear-ripened cheese.</title>
        <authorList>
            <consortium name="US DOE Joint Genome Institute (JGI-PGF)"/>
            <person name="Walter F."/>
            <person name="Albersmeier A."/>
            <person name="Kalinowski J."/>
            <person name="Ruckert C."/>
        </authorList>
    </citation>
    <scope>NUCLEOTIDE SEQUENCE</scope>
    <source>
        <strain evidence="12">JCM 13583</strain>
    </source>
</reference>
<dbReference type="PANTHER" id="PTHR30042:SF2">
    <property type="entry name" value="POTASSIUM-TRANSPORTING ATPASE KDPC SUBUNIT"/>
    <property type="match status" value="1"/>
</dbReference>
<evidence type="ECO:0000256" key="11">
    <source>
        <dbReference type="SAM" id="Phobius"/>
    </source>
</evidence>
<dbReference type="EMBL" id="BMNY01000003">
    <property type="protein sequence ID" value="GGM79133.1"/>
    <property type="molecule type" value="Genomic_DNA"/>
</dbReference>
<keyword evidence="5" id="KW-0547">Nucleotide-binding</keyword>
<protein>
    <submittedName>
        <fullName evidence="12">Potassium-transporting ATPase KdpC subunit</fullName>
    </submittedName>
</protein>
<keyword evidence="3" id="KW-0633">Potassium transport</keyword>
<feature type="transmembrane region" description="Helical" evidence="11">
    <location>
        <begin position="9"/>
        <end position="31"/>
    </location>
</feature>
<keyword evidence="7" id="KW-0630">Potassium</keyword>
<sequence>MKPSEYARVFAFVVAFLFIFGFVVPTAISLLTQQVEPFQAEGYPVEIDGHVYGSYLLAEAFNSSIFFHPRPSAIGYNLSQSGSYPYSPGNPELTNLTIKYIEEFLEENPGVNVSQIPYAMVSYSASGLDPDIPVQGAYLQIPRVSTNLSLLLSNTSLHMSRREASAYLYGLVNSSVQQNFPLFGTYYVNVVWLNVQIIKLLMDAGIVGPASLSSGRFTS</sequence>
<dbReference type="GO" id="GO:0008556">
    <property type="term" value="F:P-type potassium transmembrane transporter activity"/>
    <property type="evidence" value="ECO:0007669"/>
    <property type="project" value="InterPro"/>
</dbReference>
<organism evidence="12 13">
    <name type="scientific">Thermogymnomonas acidicola</name>
    <dbReference type="NCBI Taxonomy" id="399579"/>
    <lineage>
        <taxon>Archaea</taxon>
        <taxon>Methanobacteriati</taxon>
        <taxon>Thermoplasmatota</taxon>
        <taxon>Thermoplasmata</taxon>
        <taxon>Thermoplasmatales</taxon>
        <taxon>Thermogymnomonas</taxon>
    </lineage>
</organism>
<dbReference type="Pfam" id="PF02669">
    <property type="entry name" value="KdpC"/>
    <property type="match status" value="1"/>
</dbReference>
<gene>
    <name evidence="12" type="primary">kdpC</name>
    <name evidence="12" type="ORF">GCM10007108_16660</name>
</gene>
<keyword evidence="6" id="KW-0067">ATP-binding</keyword>
<dbReference type="PANTHER" id="PTHR30042">
    <property type="entry name" value="POTASSIUM-TRANSPORTING ATPASE C CHAIN"/>
    <property type="match status" value="1"/>
</dbReference>
<accession>A0AA37BSJ5</accession>
<dbReference type="Proteomes" id="UP000632195">
    <property type="component" value="Unassembled WGS sequence"/>
</dbReference>
<evidence type="ECO:0000256" key="2">
    <source>
        <dbReference type="ARBA" id="ARBA00022475"/>
    </source>
</evidence>
<dbReference type="GO" id="GO:0016020">
    <property type="term" value="C:membrane"/>
    <property type="evidence" value="ECO:0007669"/>
    <property type="project" value="InterPro"/>
</dbReference>
<evidence type="ECO:0000256" key="6">
    <source>
        <dbReference type="ARBA" id="ARBA00022840"/>
    </source>
</evidence>